<dbReference type="GO" id="GO:0004553">
    <property type="term" value="F:hydrolase activity, hydrolyzing O-glycosyl compounds"/>
    <property type="evidence" value="ECO:0007669"/>
    <property type="project" value="InterPro"/>
</dbReference>
<protein>
    <submittedName>
        <fullName evidence="4">Carbohydrate binding protein with CBM9 domain</fullName>
    </submittedName>
</protein>
<keyword evidence="1" id="KW-0732">Signal</keyword>
<dbReference type="SUPFAM" id="SSF49344">
    <property type="entry name" value="CBD9-like"/>
    <property type="match status" value="1"/>
</dbReference>
<evidence type="ECO:0000259" key="3">
    <source>
        <dbReference type="Pfam" id="PF19313"/>
    </source>
</evidence>
<evidence type="ECO:0000313" key="4">
    <source>
        <dbReference type="EMBL" id="PWK26664.1"/>
    </source>
</evidence>
<dbReference type="GO" id="GO:0030246">
    <property type="term" value="F:carbohydrate binding"/>
    <property type="evidence" value="ECO:0007669"/>
    <property type="project" value="InterPro"/>
</dbReference>
<dbReference type="InterPro" id="IPR045670">
    <property type="entry name" value="DUF5916"/>
</dbReference>
<name>A0A316ETZ7_9BACT</name>
<accession>A0A316ETZ7</accession>
<dbReference type="GO" id="GO:0016052">
    <property type="term" value="P:carbohydrate catabolic process"/>
    <property type="evidence" value="ECO:0007669"/>
    <property type="project" value="InterPro"/>
</dbReference>
<dbReference type="Pfam" id="PF06452">
    <property type="entry name" value="CBM9_1"/>
    <property type="match status" value="1"/>
</dbReference>
<proteinExistence type="predicted"/>
<keyword evidence="5" id="KW-1185">Reference proteome</keyword>
<dbReference type="Gene3D" id="2.60.40.1190">
    <property type="match status" value="1"/>
</dbReference>
<dbReference type="CDD" id="cd09618">
    <property type="entry name" value="CBM9_like_2"/>
    <property type="match status" value="1"/>
</dbReference>
<comment type="caution">
    <text evidence="4">The sequence shown here is derived from an EMBL/GenBank/DDBJ whole genome shotgun (WGS) entry which is preliminary data.</text>
</comment>
<feature type="chain" id="PRO_5016337032" evidence="1">
    <location>
        <begin position="20"/>
        <end position="746"/>
    </location>
</feature>
<feature type="domain" description="Carbohydrate-binding" evidence="2">
    <location>
        <begin position="39"/>
        <end position="197"/>
    </location>
</feature>
<dbReference type="Pfam" id="PF19313">
    <property type="entry name" value="DUF5916"/>
    <property type="match status" value="1"/>
</dbReference>
<dbReference type="OrthoDB" id="9786766at2"/>
<gene>
    <name evidence="4" type="ORF">LV89_02173</name>
</gene>
<feature type="domain" description="DUF5916" evidence="3">
    <location>
        <begin position="233"/>
        <end position="343"/>
    </location>
</feature>
<dbReference type="RefSeq" id="WP_109742915.1">
    <property type="nucleotide sequence ID" value="NZ_QGGO01000010.1"/>
</dbReference>
<evidence type="ECO:0000313" key="5">
    <source>
        <dbReference type="Proteomes" id="UP000245489"/>
    </source>
</evidence>
<evidence type="ECO:0000259" key="2">
    <source>
        <dbReference type="Pfam" id="PF06452"/>
    </source>
</evidence>
<dbReference type="InterPro" id="IPR010502">
    <property type="entry name" value="Carb-bd_dom_fam9"/>
</dbReference>
<feature type="signal peptide" evidence="1">
    <location>
        <begin position="1"/>
        <end position="19"/>
    </location>
</feature>
<sequence length="746" mass="85788">MKKTFILLSICLGSLSLSAQKINEKYQYHIKKATSSIKIDGKLDDEEWQRCETAQDFWMMTPADTSKANCRTEAKFTYDDNFLYFSAINYQAKEAPYIVESLKRDFNFGLNDNLWLILEPFNDLTNGWVFGTNAAGAQFDGQIGDGTNLNANWDNRWSSQTSFDGKKWILEMAIPFSSLRYKAGETNWGMNLSRLDLGSNEKSTWAPVPRQFFSITLAYTGTLVWDNPPPTPKTNISIIPYLLTGVNKNFEKNEDAVIRKDIGGDAKIAITPSLNLDLTINPDFSQVDVDQQVTNLNRFELFFPERRQFFLENSDIFNSFGSEETRPFFSRRIGLGTPIQYGARLSGKLDNNWRVGLLNIQTSANKDTAVGLPTYNYSVLALQRKVFSRSNISMMIVNKESVGFGVDNARKGFTEYSRNAVIQYNLASKSNKWSGKIALMKSFSPDQNTDDFTQHINLSYTTRVWTIGGVFTRVGENYRSEVGFVPRRGYHYFSPSISYTFYPKKSDSRIVSHGPKLVGFMYKNNRENVPLNVVLSSDNASTEAVIYNFTFRNRALFEIWGGYDNTVLFSPFNPINPYKNDYYVKNRSEHSWTSWGTSFTSTPRSLLTYGFNSRYGAYYGDGTRLRLNAQLGYRFQPFVSISLSGEYNKIKDVNLFDKQTNKPVLAGTDFWLIQSKFDITFTNKLFWTTYFQYNEQVSNVNLNSRIQWRYKPASDIFLVYSDNYLPSDLGIKNRSIVVKWNYWWNI</sequence>
<evidence type="ECO:0000256" key="1">
    <source>
        <dbReference type="SAM" id="SignalP"/>
    </source>
</evidence>
<dbReference type="EMBL" id="QGGO01000010">
    <property type="protein sequence ID" value="PWK26664.1"/>
    <property type="molecule type" value="Genomic_DNA"/>
</dbReference>
<dbReference type="Proteomes" id="UP000245489">
    <property type="component" value="Unassembled WGS sequence"/>
</dbReference>
<dbReference type="AlphaFoldDB" id="A0A316ETZ7"/>
<reference evidence="4 5" key="1">
    <citation type="submission" date="2018-05" db="EMBL/GenBank/DDBJ databases">
        <title>Genomic Encyclopedia of Archaeal and Bacterial Type Strains, Phase II (KMG-II): from individual species to whole genera.</title>
        <authorList>
            <person name="Goeker M."/>
        </authorList>
    </citation>
    <scope>NUCLEOTIDE SEQUENCE [LARGE SCALE GENOMIC DNA]</scope>
    <source>
        <strain evidence="4 5">DSM 22214</strain>
    </source>
</reference>
<organism evidence="4 5">
    <name type="scientific">Arcicella aurantiaca</name>
    <dbReference type="NCBI Taxonomy" id="591202"/>
    <lineage>
        <taxon>Bacteria</taxon>
        <taxon>Pseudomonadati</taxon>
        <taxon>Bacteroidota</taxon>
        <taxon>Cytophagia</taxon>
        <taxon>Cytophagales</taxon>
        <taxon>Flectobacillaceae</taxon>
        <taxon>Arcicella</taxon>
    </lineage>
</organism>